<reference evidence="2" key="1">
    <citation type="journal article" date="2020" name="Stud. Mycol.">
        <title>101 Dothideomycetes genomes: a test case for predicting lifestyles and emergence of pathogens.</title>
        <authorList>
            <person name="Haridas S."/>
            <person name="Albert R."/>
            <person name="Binder M."/>
            <person name="Bloem J."/>
            <person name="Labutti K."/>
            <person name="Salamov A."/>
            <person name="Andreopoulos B."/>
            <person name="Baker S."/>
            <person name="Barry K."/>
            <person name="Bills G."/>
            <person name="Bluhm B."/>
            <person name="Cannon C."/>
            <person name="Castanera R."/>
            <person name="Culley D."/>
            <person name="Daum C."/>
            <person name="Ezra D."/>
            <person name="Gonzalez J."/>
            <person name="Henrissat B."/>
            <person name="Kuo A."/>
            <person name="Liang C."/>
            <person name="Lipzen A."/>
            <person name="Lutzoni F."/>
            <person name="Magnuson J."/>
            <person name="Mondo S."/>
            <person name="Nolan M."/>
            <person name="Ohm R."/>
            <person name="Pangilinan J."/>
            <person name="Park H.-J."/>
            <person name="Ramirez L."/>
            <person name="Alfaro M."/>
            <person name="Sun H."/>
            <person name="Tritt A."/>
            <person name="Yoshinaga Y."/>
            <person name="Zwiers L.-H."/>
            <person name="Turgeon B."/>
            <person name="Goodwin S."/>
            <person name="Spatafora J."/>
            <person name="Crous P."/>
            <person name="Grigoriev I."/>
        </authorList>
    </citation>
    <scope>NUCLEOTIDE SEQUENCE</scope>
    <source>
        <strain evidence="2">CBS 119925</strain>
    </source>
</reference>
<feature type="compositionally biased region" description="Basic and acidic residues" evidence="1">
    <location>
        <begin position="227"/>
        <end position="249"/>
    </location>
</feature>
<feature type="region of interest" description="Disordered" evidence="1">
    <location>
        <begin position="27"/>
        <end position="53"/>
    </location>
</feature>
<accession>A0A6A6UXN9</accession>
<dbReference type="OrthoDB" id="3786878at2759"/>
<evidence type="ECO:0000256" key="1">
    <source>
        <dbReference type="SAM" id="MobiDB-lite"/>
    </source>
</evidence>
<evidence type="ECO:0000313" key="2">
    <source>
        <dbReference type="EMBL" id="KAF2743042.1"/>
    </source>
</evidence>
<sequence length="497" mass="57182">MEPEDPSSSSHRNCICSLCVADAQAQQPQELQKRQHLERPPTPAPPMPPPHELQRTTTLTEELEQLRQHVDATNTHIHDLETIFEDQTRDQIVDIKRGLTDAHRGLEKLEERFVVVGELRKQVWQAYRRLRDFEEKMERGETMSIQDLSIAAPRAVQVVPAVRTASVANPGPLPVGETAQIVTPEERFVVPETFRSVKRGSHTPGSDVTEELQARIVPVGIPTRSHTISEARRSPRRRESGAEQKRRSEPVPAVHRWTDGIGRGEVLARVGEEERRGESKDGRLELHDADRRRLGSSDGWQVTQAVMTANDEPWMVVPQLAYVKIHEVRGLKAWLASYGYVRSSRRRQLGRMEKLLHLLTLMQFGCRYESVAVLFSRTPREVLSACEEVFAGLLEMHSETMLPRRSVSKLFIYPHLWRIARAYEREEENGPAPYVWRREDVYKVLITLNMYIGRYRSQGGFALDGECLDWGRYIQVDQETQQLGVVSWLERLQYSRR</sequence>
<organism evidence="2 3">
    <name type="scientific">Sporormia fimetaria CBS 119925</name>
    <dbReference type="NCBI Taxonomy" id="1340428"/>
    <lineage>
        <taxon>Eukaryota</taxon>
        <taxon>Fungi</taxon>
        <taxon>Dikarya</taxon>
        <taxon>Ascomycota</taxon>
        <taxon>Pezizomycotina</taxon>
        <taxon>Dothideomycetes</taxon>
        <taxon>Pleosporomycetidae</taxon>
        <taxon>Pleosporales</taxon>
        <taxon>Sporormiaceae</taxon>
        <taxon>Sporormia</taxon>
    </lineage>
</organism>
<keyword evidence="3" id="KW-1185">Reference proteome</keyword>
<evidence type="ECO:0000313" key="3">
    <source>
        <dbReference type="Proteomes" id="UP000799440"/>
    </source>
</evidence>
<gene>
    <name evidence="2" type="ORF">M011DRAFT_529449</name>
</gene>
<dbReference type="EMBL" id="MU006601">
    <property type="protein sequence ID" value="KAF2743042.1"/>
    <property type="molecule type" value="Genomic_DNA"/>
</dbReference>
<feature type="compositionally biased region" description="Basic and acidic residues" evidence="1">
    <location>
        <begin position="270"/>
        <end position="290"/>
    </location>
</feature>
<feature type="region of interest" description="Disordered" evidence="1">
    <location>
        <begin position="222"/>
        <end position="251"/>
    </location>
</feature>
<feature type="region of interest" description="Disordered" evidence="1">
    <location>
        <begin position="268"/>
        <end position="290"/>
    </location>
</feature>
<name>A0A6A6UXN9_9PLEO</name>
<feature type="compositionally biased region" description="Pro residues" evidence="1">
    <location>
        <begin position="40"/>
        <end position="51"/>
    </location>
</feature>
<dbReference type="AlphaFoldDB" id="A0A6A6UXN9"/>
<proteinExistence type="predicted"/>
<protein>
    <submittedName>
        <fullName evidence="2">Uncharacterized protein</fullName>
    </submittedName>
</protein>
<dbReference type="Proteomes" id="UP000799440">
    <property type="component" value="Unassembled WGS sequence"/>
</dbReference>